<keyword evidence="2" id="KW-1185">Reference proteome</keyword>
<organism evidence="1 2">
    <name type="scientific">Wickerhamomyces pijperi</name>
    <name type="common">Yeast</name>
    <name type="synonym">Pichia pijperi</name>
    <dbReference type="NCBI Taxonomy" id="599730"/>
    <lineage>
        <taxon>Eukaryota</taxon>
        <taxon>Fungi</taxon>
        <taxon>Dikarya</taxon>
        <taxon>Ascomycota</taxon>
        <taxon>Saccharomycotina</taxon>
        <taxon>Saccharomycetes</taxon>
        <taxon>Phaffomycetales</taxon>
        <taxon>Wickerhamomycetaceae</taxon>
        <taxon>Wickerhamomyces</taxon>
    </lineage>
</organism>
<reference evidence="1" key="1">
    <citation type="journal article" date="2021" name="Open Biol.">
        <title>Shared evolutionary footprints suggest mitochondrial oxidative damage underlies multiple complex I losses in fungi.</title>
        <authorList>
            <person name="Schikora-Tamarit M.A."/>
            <person name="Marcet-Houben M."/>
            <person name="Nosek J."/>
            <person name="Gabaldon T."/>
        </authorList>
    </citation>
    <scope>NUCLEOTIDE SEQUENCE</scope>
    <source>
        <strain evidence="1">CBS2887</strain>
    </source>
</reference>
<protein>
    <submittedName>
        <fullName evidence="1">Uncharacterized protein</fullName>
    </submittedName>
</protein>
<dbReference type="Proteomes" id="UP000774326">
    <property type="component" value="Unassembled WGS sequence"/>
</dbReference>
<evidence type="ECO:0000313" key="2">
    <source>
        <dbReference type="Proteomes" id="UP000774326"/>
    </source>
</evidence>
<gene>
    <name evidence="1" type="ORF">WICPIJ_000755</name>
</gene>
<proteinExistence type="predicted"/>
<dbReference type="AlphaFoldDB" id="A0A9P8QG40"/>
<comment type="caution">
    <text evidence="1">The sequence shown here is derived from an EMBL/GenBank/DDBJ whole genome shotgun (WGS) entry which is preliminary data.</text>
</comment>
<evidence type="ECO:0000313" key="1">
    <source>
        <dbReference type="EMBL" id="KAH3688284.1"/>
    </source>
</evidence>
<name>A0A9P8QG40_WICPI</name>
<dbReference type="EMBL" id="JAEUBG010000445">
    <property type="protein sequence ID" value="KAH3688284.1"/>
    <property type="molecule type" value="Genomic_DNA"/>
</dbReference>
<reference evidence="1" key="2">
    <citation type="submission" date="2021-01" db="EMBL/GenBank/DDBJ databases">
        <authorList>
            <person name="Schikora-Tamarit M.A."/>
        </authorList>
    </citation>
    <scope>NUCLEOTIDE SEQUENCE</scope>
    <source>
        <strain evidence="1">CBS2887</strain>
    </source>
</reference>
<sequence>MRDQSDPGKCKTWECQRLVRVEAISQEHVELGIELHKLVVSVVGGGATSDVQFAPTCEQTGENSEVWSLVEGAFSLLMVFRENQRDDRQDGLEERSSWVFMAVFMVVNQINNQTSKGIGTKETVIDLFNLLEITGRNLNGGSEEQSQSGNILESNRLGQLVNKEIT</sequence>
<accession>A0A9P8QG40</accession>